<dbReference type="SMR" id="A2F556"/>
<evidence type="ECO:0000313" key="7">
    <source>
        <dbReference type="Proteomes" id="UP000001542"/>
    </source>
</evidence>
<feature type="binding site" evidence="3">
    <location>
        <begin position="129"/>
        <end position="132"/>
    </location>
    <ligand>
        <name>GTP</name>
        <dbReference type="ChEBI" id="CHEBI:37565"/>
    </ligand>
</feature>
<dbReference type="InParanoid" id="A2F556"/>
<feature type="binding site" evidence="4">
    <location>
        <position position="33"/>
    </location>
    <ligand>
        <name>Mg(2+)</name>
        <dbReference type="ChEBI" id="CHEBI:18420"/>
    </ligand>
</feature>
<dbReference type="GO" id="GO:0003924">
    <property type="term" value="F:GTPase activity"/>
    <property type="evidence" value="ECO:0007669"/>
    <property type="project" value="InterPro"/>
</dbReference>
<dbReference type="SMART" id="SM00178">
    <property type="entry name" value="SAR"/>
    <property type="match status" value="1"/>
</dbReference>
<dbReference type="Gene3D" id="3.40.50.300">
    <property type="entry name" value="P-loop containing nucleotide triphosphate hydrolases"/>
    <property type="match status" value="1"/>
</dbReference>
<feature type="binding site" evidence="3">
    <location>
        <begin position="26"/>
        <end position="33"/>
    </location>
    <ligand>
        <name>GTP</name>
        <dbReference type="ChEBI" id="CHEBI:37565"/>
    </ligand>
</feature>
<dbReference type="OrthoDB" id="2011769at2759"/>
<evidence type="ECO:0000256" key="3">
    <source>
        <dbReference type="PIRSR" id="PIRSR606689-1"/>
    </source>
</evidence>
<proteinExistence type="inferred from homology"/>
<dbReference type="PANTHER" id="PTHR45732">
    <property type="entry name" value="ADP-RIBOSYLATION FACTOR-LIKE PROTEIN 8"/>
    <property type="match status" value="1"/>
</dbReference>
<dbReference type="SUPFAM" id="SSF52540">
    <property type="entry name" value="P-loop containing nucleoside triphosphate hydrolases"/>
    <property type="match status" value="1"/>
</dbReference>
<reference evidence="6" key="2">
    <citation type="journal article" date="2007" name="Science">
        <title>Draft genome sequence of the sexually transmitted pathogen Trichomonas vaginalis.</title>
        <authorList>
            <person name="Carlton J.M."/>
            <person name="Hirt R.P."/>
            <person name="Silva J.C."/>
            <person name="Delcher A.L."/>
            <person name="Schatz M."/>
            <person name="Zhao Q."/>
            <person name="Wortman J.R."/>
            <person name="Bidwell S.L."/>
            <person name="Alsmark U.C.M."/>
            <person name="Besteiro S."/>
            <person name="Sicheritz-Ponten T."/>
            <person name="Noel C.J."/>
            <person name="Dacks J.B."/>
            <person name="Foster P.G."/>
            <person name="Simillion C."/>
            <person name="Van de Peer Y."/>
            <person name="Miranda-Saavedra D."/>
            <person name="Barton G.J."/>
            <person name="Westrop G.D."/>
            <person name="Mueller S."/>
            <person name="Dessi D."/>
            <person name="Fiori P.L."/>
            <person name="Ren Q."/>
            <person name="Paulsen I."/>
            <person name="Zhang H."/>
            <person name="Bastida-Corcuera F.D."/>
            <person name="Simoes-Barbosa A."/>
            <person name="Brown M.T."/>
            <person name="Hayes R.D."/>
            <person name="Mukherjee M."/>
            <person name="Okumura C.Y."/>
            <person name="Schneider R."/>
            <person name="Smith A.J."/>
            <person name="Vanacova S."/>
            <person name="Villalvazo M."/>
            <person name="Haas B.J."/>
            <person name="Pertea M."/>
            <person name="Feldblyum T.V."/>
            <person name="Utterback T.R."/>
            <person name="Shu C.L."/>
            <person name="Osoegawa K."/>
            <person name="de Jong P.J."/>
            <person name="Hrdy I."/>
            <person name="Horvathova L."/>
            <person name="Zubacova Z."/>
            <person name="Dolezal P."/>
            <person name="Malik S.B."/>
            <person name="Logsdon J.M. Jr."/>
            <person name="Henze K."/>
            <person name="Gupta A."/>
            <person name="Wang C.C."/>
            <person name="Dunne R.L."/>
            <person name="Upcroft J.A."/>
            <person name="Upcroft P."/>
            <person name="White O."/>
            <person name="Salzberg S.L."/>
            <person name="Tang P."/>
            <person name="Chiu C.-H."/>
            <person name="Lee Y.-S."/>
            <person name="Embley T.M."/>
            <person name="Coombs G.H."/>
            <person name="Mottram J.C."/>
            <person name="Tachezy J."/>
            <person name="Fraser-Liggett C.M."/>
            <person name="Johnson P.J."/>
        </authorList>
    </citation>
    <scope>NUCLEOTIDE SEQUENCE [LARGE SCALE GENOMIC DNA]</scope>
    <source>
        <strain evidence="6">G3</strain>
    </source>
</reference>
<evidence type="ECO:0000256" key="1">
    <source>
        <dbReference type="ARBA" id="ARBA00022741"/>
    </source>
</evidence>
<dbReference type="InterPro" id="IPR006689">
    <property type="entry name" value="Small_GTPase_ARF/SAR"/>
</dbReference>
<gene>
    <name evidence="6" type="ORF">TVAG_267180</name>
</gene>
<dbReference type="Pfam" id="PF00025">
    <property type="entry name" value="Arf"/>
    <property type="match status" value="1"/>
</dbReference>
<evidence type="ECO:0000256" key="5">
    <source>
        <dbReference type="RuleBase" id="RU003925"/>
    </source>
</evidence>
<keyword evidence="1 3" id="KW-0547">Nucleotide-binding</keyword>
<dbReference type="GO" id="GO:0005525">
    <property type="term" value="F:GTP binding"/>
    <property type="evidence" value="ECO:0007669"/>
    <property type="project" value="UniProtKB-KW"/>
</dbReference>
<evidence type="ECO:0000313" key="6">
    <source>
        <dbReference type="EMBL" id="EAX99949.1"/>
    </source>
</evidence>
<evidence type="ECO:0000256" key="2">
    <source>
        <dbReference type="ARBA" id="ARBA00023134"/>
    </source>
</evidence>
<keyword evidence="4" id="KW-0460">Magnesium</keyword>
<keyword evidence="4" id="KW-0479">Metal-binding</keyword>
<dbReference type="PRINTS" id="PR00328">
    <property type="entry name" value="SAR1GTPBP"/>
</dbReference>
<dbReference type="EMBL" id="DS113619">
    <property type="protein sequence ID" value="EAX99949.1"/>
    <property type="molecule type" value="Genomic_DNA"/>
</dbReference>
<dbReference type="FunFam" id="3.40.50.300:FF:001120">
    <property type="entry name" value="ADP-ribosylation factor family"/>
    <property type="match status" value="1"/>
</dbReference>
<keyword evidence="2 3" id="KW-0342">GTP-binding</keyword>
<feature type="binding site" evidence="3">
    <location>
        <position position="73"/>
    </location>
    <ligand>
        <name>GTP</name>
        <dbReference type="ChEBI" id="CHEBI:37565"/>
    </ligand>
</feature>
<dbReference type="SMART" id="SM00177">
    <property type="entry name" value="ARF"/>
    <property type="match status" value="1"/>
</dbReference>
<dbReference type="VEuPathDB" id="TrichDB:TVAG_267180"/>
<name>A2F556_TRIV3</name>
<dbReference type="KEGG" id="tva:4757783"/>
<organism evidence="6 7">
    <name type="scientific">Trichomonas vaginalis (strain ATCC PRA-98 / G3)</name>
    <dbReference type="NCBI Taxonomy" id="412133"/>
    <lineage>
        <taxon>Eukaryota</taxon>
        <taxon>Metamonada</taxon>
        <taxon>Parabasalia</taxon>
        <taxon>Trichomonadida</taxon>
        <taxon>Trichomonadidae</taxon>
        <taxon>Trichomonas</taxon>
    </lineage>
</organism>
<dbReference type="OMA" id="PRECKIP"/>
<comment type="similarity">
    <text evidence="5">Belongs to the small GTPase superfamily. Arf family.</text>
</comment>
<dbReference type="InterPro" id="IPR005225">
    <property type="entry name" value="Small_GTP-bd"/>
</dbReference>
<accession>A2F556</accession>
<dbReference type="AlphaFoldDB" id="A2F556"/>
<dbReference type="InterPro" id="IPR027417">
    <property type="entry name" value="P-loop_NTPase"/>
</dbReference>
<dbReference type="Proteomes" id="UP000001542">
    <property type="component" value="Unassembled WGS sequence"/>
</dbReference>
<dbReference type="PROSITE" id="PS51417">
    <property type="entry name" value="ARF"/>
    <property type="match status" value="1"/>
</dbReference>
<dbReference type="STRING" id="5722.A2F556"/>
<feature type="binding site" evidence="4">
    <location>
        <position position="51"/>
    </location>
    <ligand>
        <name>Mg(2+)</name>
        <dbReference type="ChEBI" id="CHEBI:18420"/>
    </ligand>
</feature>
<dbReference type="RefSeq" id="XP_001312879.1">
    <property type="nucleotide sequence ID" value="XM_001312878.1"/>
</dbReference>
<dbReference type="GO" id="GO:0046872">
    <property type="term" value="F:metal ion binding"/>
    <property type="evidence" value="ECO:0007669"/>
    <property type="project" value="UniProtKB-KW"/>
</dbReference>
<sequence>MNLFTRFWKWLLSLFWSKNISITIIGLPAAGKTTLVRALANQDTEEYIVPTIGASNSKVTIGRVNIDVHDMSGNKKSRPLWDEYCNRADVILYVIDSSDQEAVTASEIQLSEILHSESLLQKPILVIANKQDLPESLKSDDIMARMKLENIQDRVVKLFCISAKKKTNIDSIINWIVNEF</sequence>
<protein>
    <submittedName>
        <fullName evidence="6">Small GTP-binding protein, putative</fullName>
    </submittedName>
</protein>
<evidence type="ECO:0000256" key="4">
    <source>
        <dbReference type="PIRSR" id="PIRSR606689-2"/>
    </source>
</evidence>
<reference evidence="6" key="1">
    <citation type="submission" date="2006-10" db="EMBL/GenBank/DDBJ databases">
        <authorList>
            <person name="Amadeo P."/>
            <person name="Zhao Q."/>
            <person name="Wortman J."/>
            <person name="Fraser-Liggett C."/>
            <person name="Carlton J."/>
        </authorList>
    </citation>
    <scope>NUCLEOTIDE SEQUENCE</scope>
    <source>
        <strain evidence="6">G3</strain>
    </source>
</reference>
<dbReference type="VEuPathDB" id="TrichDB:TVAGG3_0495790"/>
<dbReference type="eggNOG" id="KOG0075">
    <property type="taxonomic scope" value="Eukaryota"/>
</dbReference>
<dbReference type="NCBIfam" id="TIGR00231">
    <property type="entry name" value="small_GTP"/>
    <property type="match status" value="1"/>
</dbReference>
<keyword evidence="7" id="KW-1185">Reference proteome</keyword>
<dbReference type="PANTHER" id="PTHR45732:SF7">
    <property type="entry name" value="ADP-RIBOSYLATION FACTOR-LIKE PROTEIN 8"/>
    <property type="match status" value="1"/>
</dbReference>